<keyword evidence="3 8" id="KW-0813">Transport</keyword>
<dbReference type="GO" id="GO:0005886">
    <property type="term" value="C:plasma membrane"/>
    <property type="evidence" value="ECO:0007669"/>
    <property type="project" value="UniProtKB-SubCell"/>
</dbReference>
<dbReference type="PANTHER" id="PTHR31611">
    <property type="entry name" value="HIGH-AFFINITY NICKEL TRANSPORT PROTEIN NIC1"/>
    <property type="match status" value="1"/>
</dbReference>
<sequence length="374" mass="40554">MSSNFGISALRRVYLQSSSEVRRRVLVIYALLIGYNILAWALTLLVFAGRPDLVALALTAYTFGLRHAFDADHISAIDNVTRKLMQEKQRPVGVGLFFSLGHSTIVVILTVLIALAAVAAGSFTQLKNIGGLVGTAVSAFFLLLVAAINLVILGDIYRTFQTVKKGGEFQDVALDESLNKRGLLGRFFRPLLKMTDRSWKMYPIGLLFGLGFDTATEIGLLGIAAFSAGHGVPVMAILLFPALFTAGMTLMDTTDSVLMLGAYGWAFVKPIRKLYYNFTITLISVLVALVIGSIEALSILASELNLSGPFWDQINGLSDQFGLLGVIIVCLFVVSWAISTIVYRIKRYDEIEVHVTRPATSTDPSPSGSSSQSS</sequence>
<dbReference type="OrthoDB" id="9776706at2"/>
<dbReference type="PANTHER" id="PTHR31611:SF0">
    <property type="entry name" value="HIGH-AFFINITY NICKEL TRANSPORT PROTEIN NIC1"/>
    <property type="match status" value="1"/>
</dbReference>
<keyword evidence="6 8" id="KW-1133">Transmembrane helix</keyword>
<dbReference type="InterPro" id="IPR004688">
    <property type="entry name" value="Ni/Co_transpt"/>
</dbReference>
<keyword evidence="4" id="KW-0533">Nickel</keyword>
<evidence type="ECO:0000256" key="3">
    <source>
        <dbReference type="ARBA" id="ARBA00022448"/>
    </source>
</evidence>
<dbReference type="Pfam" id="PF03824">
    <property type="entry name" value="NicO"/>
    <property type="match status" value="1"/>
</dbReference>
<feature type="transmembrane region" description="Helical" evidence="8">
    <location>
        <begin position="132"/>
        <end position="157"/>
    </location>
</feature>
<name>A0A328VDP0_9CHLR</name>
<protein>
    <recommendedName>
        <fullName evidence="8">Nickel/cobalt efflux system</fullName>
    </recommendedName>
</protein>
<comment type="similarity">
    <text evidence="2 8">Belongs to the NiCoT transporter (TC 2.A.52) family.</text>
</comment>
<evidence type="ECO:0000256" key="4">
    <source>
        <dbReference type="ARBA" id="ARBA00022596"/>
    </source>
</evidence>
<feature type="transmembrane region" description="Helical" evidence="8">
    <location>
        <begin position="202"/>
        <end position="226"/>
    </location>
</feature>
<dbReference type="InterPro" id="IPR011541">
    <property type="entry name" value="Ni/Co_transpt_high_affinity"/>
</dbReference>
<feature type="transmembrane region" description="Helical" evidence="8">
    <location>
        <begin position="26"/>
        <end position="47"/>
    </location>
</feature>
<dbReference type="GO" id="GO:0012505">
    <property type="term" value="C:endomembrane system"/>
    <property type="evidence" value="ECO:0007669"/>
    <property type="project" value="UniProtKB-SubCell"/>
</dbReference>
<comment type="subcellular location">
    <subcellularLocation>
        <location evidence="8">Cell membrane</location>
        <topology evidence="8">Multi-pass membrane protein</topology>
    </subcellularLocation>
    <subcellularLocation>
        <location evidence="1">Endomembrane system</location>
        <topology evidence="1">Multi-pass membrane protein</topology>
    </subcellularLocation>
</comment>
<dbReference type="EMBL" id="MCIF01000002">
    <property type="protein sequence ID" value="RAQ94102.1"/>
    <property type="molecule type" value="Genomic_DNA"/>
</dbReference>
<evidence type="ECO:0000313" key="9">
    <source>
        <dbReference type="EMBL" id="RAQ94102.1"/>
    </source>
</evidence>
<evidence type="ECO:0000256" key="2">
    <source>
        <dbReference type="ARBA" id="ARBA00010892"/>
    </source>
</evidence>
<evidence type="ECO:0000313" key="10">
    <source>
        <dbReference type="Proteomes" id="UP000248706"/>
    </source>
</evidence>
<gene>
    <name evidence="9" type="ORF">A4R35_01065</name>
</gene>
<evidence type="ECO:0000256" key="8">
    <source>
        <dbReference type="RuleBase" id="RU362101"/>
    </source>
</evidence>
<proteinExistence type="inferred from homology"/>
<keyword evidence="5 8" id="KW-0812">Transmembrane</keyword>
<dbReference type="AlphaFoldDB" id="A0A328VDP0"/>
<dbReference type="RefSeq" id="WP_112425735.1">
    <property type="nucleotide sequence ID" value="NZ_MCIF01000002.1"/>
</dbReference>
<accession>A0A328VDP0</accession>
<organism evidence="9 10">
    <name type="scientific">Thermogemmatispora tikiterensis</name>
    <dbReference type="NCBI Taxonomy" id="1825093"/>
    <lineage>
        <taxon>Bacteria</taxon>
        <taxon>Bacillati</taxon>
        <taxon>Chloroflexota</taxon>
        <taxon>Ktedonobacteria</taxon>
        <taxon>Thermogemmatisporales</taxon>
        <taxon>Thermogemmatisporaceae</taxon>
        <taxon>Thermogemmatispora</taxon>
    </lineage>
</organism>
<evidence type="ECO:0000256" key="1">
    <source>
        <dbReference type="ARBA" id="ARBA00004127"/>
    </source>
</evidence>
<feature type="transmembrane region" description="Helical" evidence="8">
    <location>
        <begin position="232"/>
        <end position="253"/>
    </location>
</feature>
<dbReference type="GO" id="GO:0015099">
    <property type="term" value="F:nickel cation transmembrane transporter activity"/>
    <property type="evidence" value="ECO:0007669"/>
    <property type="project" value="UniProtKB-UniRule"/>
</dbReference>
<comment type="caution">
    <text evidence="9">The sequence shown here is derived from an EMBL/GenBank/DDBJ whole genome shotgun (WGS) entry which is preliminary data.</text>
</comment>
<evidence type="ECO:0000256" key="5">
    <source>
        <dbReference type="ARBA" id="ARBA00022692"/>
    </source>
</evidence>
<dbReference type="Proteomes" id="UP000248706">
    <property type="component" value="Unassembled WGS sequence"/>
</dbReference>
<feature type="transmembrane region" description="Helical" evidence="8">
    <location>
        <begin position="92"/>
        <end position="120"/>
    </location>
</feature>
<dbReference type="NCBIfam" id="TIGR00802">
    <property type="entry name" value="nico"/>
    <property type="match status" value="1"/>
</dbReference>
<feature type="transmembrane region" description="Helical" evidence="8">
    <location>
        <begin position="321"/>
        <end position="343"/>
    </location>
</feature>
<keyword evidence="10" id="KW-1185">Reference proteome</keyword>
<reference evidence="9 10" key="1">
    <citation type="submission" date="2016-08" db="EMBL/GenBank/DDBJ databases">
        <title>Analysis of Carbohydrate Active Enzymes in Thermogemmatispora T81 Reveals Carbohydrate Degradation Ability.</title>
        <authorList>
            <person name="Tomazini A."/>
            <person name="Lal S."/>
            <person name="Stott M."/>
            <person name="Henrissat B."/>
            <person name="Polikarpov I."/>
            <person name="Sparling R."/>
            <person name="Levin D.B."/>
        </authorList>
    </citation>
    <scope>NUCLEOTIDE SEQUENCE [LARGE SCALE GENOMIC DNA]</scope>
    <source>
        <strain evidence="9 10">T81</strain>
    </source>
</reference>
<keyword evidence="7 8" id="KW-0472">Membrane</keyword>
<feature type="transmembrane region" description="Helical" evidence="8">
    <location>
        <begin position="274"/>
        <end position="301"/>
    </location>
</feature>
<evidence type="ECO:0000256" key="7">
    <source>
        <dbReference type="ARBA" id="ARBA00023136"/>
    </source>
</evidence>
<evidence type="ECO:0000256" key="6">
    <source>
        <dbReference type="ARBA" id="ARBA00022989"/>
    </source>
</evidence>